<dbReference type="AlphaFoldDB" id="A0A0C9Z072"/>
<dbReference type="Proteomes" id="UP000054018">
    <property type="component" value="Unassembled WGS sequence"/>
</dbReference>
<evidence type="ECO:0000313" key="4">
    <source>
        <dbReference type="EMBL" id="KIK19674.1"/>
    </source>
</evidence>
<evidence type="ECO:0000256" key="2">
    <source>
        <dbReference type="SAM" id="Phobius"/>
    </source>
</evidence>
<gene>
    <name evidence="4" type="ORF">PISMIDRAFT_682847</name>
</gene>
<reference evidence="4 5" key="1">
    <citation type="submission" date="2014-04" db="EMBL/GenBank/DDBJ databases">
        <authorList>
            <consortium name="DOE Joint Genome Institute"/>
            <person name="Kuo A."/>
            <person name="Kohler A."/>
            <person name="Costa M.D."/>
            <person name="Nagy L.G."/>
            <person name="Floudas D."/>
            <person name="Copeland A."/>
            <person name="Barry K.W."/>
            <person name="Cichocki N."/>
            <person name="Veneault-Fourrey C."/>
            <person name="LaButti K."/>
            <person name="Lindquist E.A."/>
            <person name="Lipzen A."/>
            <person name="Lundell T."/>
            <person name="Morin E."/>
            <person name="Murat C."/>
            <person name="Sun H."/>
            <person name="Tunlid A."/>
            <person name="Henrissat B."/>
            <person name="Grigoriev I.V."/>
            <person name="Hibbett D.S."/>
            <person name="Martin F."/>
            <person name="Nordberg H.P."/>
            <person name="Cantor M.N."/>
            <person name="Hua S.X."/>
        </authorList>
    </citation>
    <scope>NUCLEOTIDE SEQUENCE [LARGE SCALE GENOMIC DNA]</scope>
    <source>
        <strain evidence="4 5">441</strain>
    </source>
</reference>
<dbReference type="HOGENOM" id="CLU_090398_0_0_1"/>
<proteinExistence type="inferred from homology"/>
<dbReference type="OrthoDB" id="2616220at2759"/>
<dbReference type="InterPro" id="IPR013902">
    <property type="entry name" value="Mug135-like_C"/>
</dbReference>
<dbReference type="Pfam" id="PF08593">
    <property type="entry name" value="Mug135_C"/>
    <property type="match status" value="1"/>
</dbReference>
<keyword evidence="2" id="KW-1133">Transmembrane helix</keyword>
<protein>
    <recommendedName>
        <fullName evidence="3">Mug135-like C-terminal domain-containing protein</fullName>
    </recommendedName>
</protein>
<feature type="domain" description="Mug135-like C-terminal" evidence="3">
    <location>
        <begin position="134"/>
        <end position="215"/>
    </location>
</feature>
<evidence type="ECO:0000259" key="3">
    <source>
        <dbReference type="Pfam" id="PF08593"/>
    </source>
</evidence>
<reference evidence="5" key="2">
    <citation type="submission" date="2015-01" db="EMBL/GenBank/DDBJ databases">
        <title>Evolutionary Origins and Diversification of the Mycorrhizal Mutualists.</title>
        <authorList>
            <consortium name="DOE Joint Genome Institute"/>
            <consortium name="Mycorrhizal Genomics Consortium"/>
            <person name="Kohler A."/>
            <person name="Kuo A."/>
            <person name="Nagy L.G."/>
            <person name="Floudas D."/>
            <person name="Copeland A."/>
            <person name="Barry K.W."/>
            <person name="Cichocki N."/>
            <person name="Veneault-Fourrey C."/>
            <person name="LaButti K."/>
            <person name="Lindquist E.A."/>
            <person name="Lipzen A."/>
            <person name="Lundell T."/>
            <person name="Morin E."/>
            <person name="Murat C."/>
            <person name="Riley R."/>
            <person name="Ohm R."/>
            <person name="Sun H."/>
            <person name="Tunlid A."/>
            <person name="Henrissat B."/>
            <person name="Grigoriev I.V."/>
            <person name="Hibbett D.S."/>
            <person name="Martin F."/>
        </authorList>
    </citation>
    <scope>NUCLEOTIDE SEQUENCE [LARGE SCALE GENOMIC DNA]</scope>
    <source>
        <strain evidence="5">441</strain>
    </source>
</reference>
<evidence type="ECO:0000256" key="1">
    <source>
        <dbReference type="ARBA" id="ARBA00005788"/>
    </source>
</evidence>
<keyword evidence="2" id="KW-0472">Membrane</keyword>
<keyword evidence="5" id="KW-1185">Reference proteome</keyword>
<sequence>MSRPGGHSTLNRENDIDLITNALRPVIAGLGDLQQRLDSVSTQIQNNTAAYGEMLQTRLRDGLGTLRPEIITGIDQRLVPLNNSASMLQNEVITTNQRVAALGELLETARNDILDARDTINRHVAQVLVRACQSYNAGCGLGFTRPFRVVPVVDADGSLQLPNVFGLPLLLNTRVISNLTDHELQQYLQIYGVQVEGDEQDRGERLSQLRAHIGYVPPDSITSYGVAIFSLLMGVFSYIFVLFVAALVSGRGPWLLISL</sequence>
<dbReference type="EMBL" id="KN833780">
    <property type="protein sequence ID" value="KIK19674.1"/>
    <property type="molecule type" value="Genomic_DNA"/>
</dbReference>
<organism evidence="4 5">
    <name type="scientific">Pisolithus microcarpus 441</name>
    <dbReference type="NCBI Taxonomy" id="765257"/>
    <lineage>
        <taxon>Eukaryota</taxon>
        <taxon>Fungi</taxon>
        <taxon>Dikarya</taxon>
        <taxon>Basidiomycota</taxon>
        <taxon>Agaricomycotina</taxon>
        <taxon>Agaricomycetes</taxon>
        <taxon>Agaricomycetidae</taxon>
        <taxon>Boletales</taxon>
        <taxon>Sclerodermatineae</taxon>
        <taxon>Pisolithaceae</taxon>
        <taxon>Pisolithus</taxon>
    </lineage>
</organism>
<comment type="similarity">
    <text evidence="1">Belongs to the UPF0612 family.</text>
</comment>
<accession>A0A0C9Z072</accession>
<keyword evidence="2" id="KW-0812">Transmembrane</keyword>
<name>A0A0C9Z072_9AGAM</name>
<evidence type="ECO:0000313" key="5">
    <source>
        <dbReference type="Proteomes" id="UP000054018"/>
    </source>
</evidence>
<feature type="transmembrane region" description="Helical" evidence="2">
    <location>
        <begin position="224"/>
        <end position="248"/>
    </location>
</feature>